<evidence type="ECO:0000256" key="4">
    <source>
        <dbReference type="SAM" id="Phobius"/>
    </source>
</evidence>
<keyword evidence="4" id="KW-0812">Transmembrane</keyword>
<gene>
    <name evidence="6" type="ORF">MCHLO_02125</name>
</gene>
<feature type="transmembrane region" description="Helical" evidence="4">
    <location>
        <begin position="169"/>
        <end position="190"/>
    </location>
</feature>
<evidence type="ECO:0000256" key="3">
    <source>
        <dbReference type="SAM" id="MobiDB-lite"/>
    </source>
</evidence>
<feature type="compositionally biased region" description="Low complexity" evidence="3">
    <location>
        <begin position="129"/>
        <end position="140"/>
    </location>
</feature>
<proteinExistence type="predicted"/>
<dbReference type="InterPro" id="IPR035521">
    <property type="entry name" value="Fus1_SH3"/>
</dbReference>
<sequence>MHIGDLQARARLDAGRSLQEQAKRLSNSGWANVPAYANDDDEANVRRQNTPVTFTGDGFTFTLDGAATLTETKAAGTTPPTVQSTASTPPAVNTNTVNTNTGAAVSPVSGFTTIQAPTPVASIINPTFSSLSSSESQSNSKGGTSANDGAQPIGGASTSTSKSGLSTGAIVGITIALVVLIFGALAVLFIRQRAIRQRKTRRATAGWAAAAGFAQPAPVPAGSFANGATMADVERAGAMSQQSAGVSFARAQAAAIASAPIPPPPNAYGGAPVAAVIPTAMVMPAGATTALVRYEFIPSLPDELSIVTGETVRIVAEYDDGWALCANAKNDQGMVPLECLDRSGSGVGVLRVYWVFMMDLFCLLPAVALSSTTSQTVYGRTVIIPSLSATGIYLDLLLVSKDVNFVL</sequence>
<reference evidence="6" key="1">
    <citation type="submission" date="2014-09" db="EMBL/GenBank/DDBJ databases">
        <title>Genome sequence of the luminous mushroom Mycena chlorophos for searching fungal bioluminescence genes.</title>
        <authorList>
            <person name="Tanaka Y."/>
            <person name="Kasuga D."/>
            <person name="Oba Y."/>
            <person name="Hase S."/>
            <person name="Sato K."/>
            <person name="Oba Y."/>
            <person name="Sakakibara Y."/>
        </authorList>
    </citation>
    <scope>NUCLEOTIDE SEQUENCE</scope>
</reference>
<evidence type="ECO:0000259" key="5">
    <source>
        <dbReference type="PROSITE" id="PS50002"/>
    </source>
</evidence>
<dbReference type="SMART" id="SM00326">
    <property type="entry name" value="SH3"/>
    <property type="match status" value="1"/>
</dbReference>
<feature type="domain" description="SH3" evidence="5">
    <location>
        <begin position="285"/>
        <end position="345"/>
    </location>
</feature>
<dbReference type="Gene3D" id="2.30.30.40">
    <property type="entry name" value="SH3 Domains"/>
    <property type="match status" value="1"/>
</dbReference>
<feature type="transmembrane region" description="Helical" evidence="4">
    <location>
        <begin position="352"/>
        <end position="371"/>
    </location>
</feature>
<dbReference type="Proteomes" id="UP000815677">
    <property type="component" value="Unassembled WGS sequence"/>
</dbReference>
<evidence type="ECO:0000256" key="1">
    <source>
        <dbReference type="ARBA" id="ARBA00022443"/>
    </source>
</evidence>
<keyword evidence="4" id="KW-1133">Transmembrane helix</keyword>
<evidence type="ECO:0000313" key="6">
    <source>
        <dbReference type="EMBL" id="GAT44508.1"/>
    </source>
</evidence>
<dbReference type="InterPro" id="IPR001452">
    <property type="entry name" value="SH3_domain"/>
</dbReference>
<evidence type="ECO:0000313" key="7">
    <source>
        <dbReference type="Proteomes" id="UP000815677"/>
    </source>
</evidence>
<protein>
    <recommendedName>
        <fullName evidence="5">SH3 domain-containing protein</fullName>
    </recommendedName>
</protein>
<keyword evidence="4" id="KW-0472">Membrane</keyword>
<dbReference type="CDD" id="cd11854">
    <property type="entry name" value="SH3_Fus1p"/>
    <property type="match status" value="1"/>
</dbReference>
<dbReference type="Pfam" id="PF00018">
    <property type="entry name" value="SH3_1"/>
    <property type="match status" value="1"/>
</dbReference>
<feature type="region of interest" description="Disordered" evidence="3">
    <location>
        <begin position="129"/>
        <end position="162"/>
    </location>
</feature>
<dbReference type="PROSITE" id="PS50002">
    <property type="entry name" value="SH3"/>
    <property type="match status" value="1"/>
</dbReference>
<keyword evidence="1 2" id="KW-0728">SH3 domain</keyword>
<dbReference type="SUPFAM" id="SSF50044">
    <property type="entry name" value="SH3-domain"/>
    <property type="match status" value="1"/>
</dbReference>
<keyword evidence="7" id="KW-1185">Reference proteome</keyword>
<accession>A0ABQ0L0A1</accession>
<name>A0ABQ0L0A1_MYCCL</name>
<dbReference type="EMBL" id="DF839781">
    <property type="protein sequence ID" value="GAT44508.1"/>
    <property type="molecule type" value="Genomic_DNA"/>
</dbReference>
<dbReference type="InterPro" id="IPR036028">
    <property type="entry name" value="SH3-like_dom_sf"/>
</dbReference>
<feature type="compositionally biased region" description="Polar residues" evidence="3">
    <location>
        <begin position="78"/>
        <end position="90"/>
    </location>
</feature>
<feature type="region of interest" description="Disordered" evidence="3">
    <location>
        <begin position="73"/>
        <end position="94"/>
    </location>
</feature>
<evidence type="ECO:0000256" key="2">
    <source>
        <dbReference type="PROSITE-ProRule" id="PRU00192"/>
    </source>
</evidence>
<organism evidence="6 7">
    <name type="scientific">Mycena chlorophos</name>
    <name type="common">Agaric fungus</name>
    <name type="synonym">Agaricus chlorophos</name>
    <dbReference type="NCBI Taxonomy" id="658473"/>
    <lineage>
        <taxon>Eukaryota</taxon>
        <taxon>Fungi</taxon>
        <taxon>Dikarya</taxon>
        <taxon>Basidiomycota</taxon>
        <taxon>Agaricomycotina</taxon>
        <taxon>Agaricomycetes</taxon>
        <taxon>Agaricomycetidae</taxon>
        <taxon>Agaricales</taxon>
        <taxon>Marasmiineae</taxon>
        <taxon>Mycenaceae</taxon>
        <taxon>Mycena</taxon>
    </lineage>
</organism>